<keyword evidence="3" id="KW-0813">Transport</keyword>
<dbReference type="GO" id="GO:0015288">
    <property type="term" value="F:porin activity"/>
    <property type="evidence" value="ECO:0007669"/>
    <property type="project" value="TreeGrafter"/>
</dbReference>
<feature type="signal peptide" evidence="9">
    <location>
        <begin position="1"/>
        <end position="21"/>
    </location>
</feature>
<dbReference type="GO" id="GO:1990281">
    <property type="term" value="C:efflux pump complex"/>
    <property type="evidence" value="ECO:0007669"/>
    <property type="project" value="TreeGrafter"/>
</dbReference>
<dbReference type="InterPro" id="IPR010130">
    <property type="entry name" value="T1SS_OMP_TolC"/>
</dbReference>
<feature type="coiled-coil region" evidence="8">
    <location>
        <begin position="362"/>
        <end position="389"/>
    </location>
</feature>
<dbReference type="Proteomes" id="UP000422569">
    <property type="component" value="Chromosome"/>
</dbReference>
<dbReference type="GO" id="GO:0015562">
    <property type="term" value="F:efflux transmembrane transporter activity"/>
    <property type="evidence" value="ECO:0007669"/>
    <property type="project" value="InterPro"/>
</dbReference>
<name>A0A6B8M6N7_9HYPH</name>
<reference evidence="10 11" key="1">
    <citation type="submission" date="2019-09" db="EMBL/GenBank/DDBJ databases">
        <title>Isolation and complete genome sequencing of Methylocystis species.</title>
        <authorList>
            <person name="Rumah B.L."/>
            <person name="Stead C.E."/>
            <person name="Stevens B.C."/>
            <person name="Minton N.P."/>
            <person name="Grosse-Honebrink A."/>
            <person name="Zhang Y."/>
        </authorList>
    </citation>
    <scope>NUCLEOTIDE SEQUENCE [LARGE SCALE GENOMIC DNA]</scope>
    <source>
        <strain evidence="10 11">BRCS2</strain>
    </source>
</reference>
<organism evidence="10 11">
    <name type="scientific">Methylocystis parvus</name>
    <dbReference type="NCBI Taxonomy" id="134"/>
    <lineage>
        <taxon>Bacteria</taxon>
        <taxon>Pseudomonadati</taxon>
        <taxon>Pseudomonadota</taxon>
        <taxon>Alphaproteobacteria</taxon>
        <taxon>Hyphomicrobiales</taxon>
        <taxon>Methylocystaceae</taxon>
        <taxon>Methylocystis</taxon>
    </lineage>
</organism>
<dbReference type="GO" id="GO:0009279">
    <property type="term" value="C:cell outer membrane"/>
    <property type="evidence" value="ECO:0007669"/>
    <property type="project" value="UniProtKB-SubCell"/>
</dbReference>
<comment type="similarity">
    <text evidence="2">Belongs to the outer membrane factor (OMF) (TC 1.B.17) family.</text>
</comment>
<protein>
    <submittedName>
        <fullName evidence="10">TolC family outer membrane protein</fullName>
    </submittedName>
</protein>
<evidence type="ECO:0000256" key="2">
    <source>
        <dbReference type="ARBA" id="ARBA00007613"/>
    </source>
</evidence>
<dbReference type="PANTHER" id="PTHR30026">
    <property type="entry name" value="OUTER MEMBRANE PROTEIN TOLC"/>
    <property type="match status" value="1"/>
</dbReference>
<evidence type="ECO:0000256" key="8">
    <source>
        <dbReference type="SAM" id="Coils"/>
    </source>
</evidence>
<dbReference type="KEGG" id="mpar:F7D14_05505"/>
<dbReference type="InterPro" id="IPR051906">
    <property type="entry name" value="TolC-like"/>
</dbReference>
<keyword evidence="6" id="KW-0472">Membrane</keyword>
<dbReference type="PANTHER" id="PTHR30026:SF22">
    <property type="entry name" value="OUTER MEMBRANE EFFLUX PROTEIN"/>
    <property type="match status" value="1"/>
</dbReference>
<dbReference type="RefSeq" id="WP_016918495.1">
    <property type="nucleotide sequence ID" value="NZ_CP044331.1"/>
</dbReference>
<keyword evidence="5" id="KW-0812">Transmembrane</keyword>
<evidence type="ECO:0000256" key="3">
    <source>
        <dbReference type="ARBA" id="ARBA00022448"/>
    </source>
</evidence>
<accession>A0A6B8M6N7</accession>
<dbReference type="AlphaFoldDB" id="A0A6B8M6N7"/>
<comment type="subcellular location">
    <subcellularLocation>
        <location evidence="1">Cell outer membrane</location>
    </subcellularLocation>
</comment>
<sequence>MRDARRAFFLAACLAATPAGAETLNGALLRAYDNSPVINSGRAGVRALDEKVPQALSGMRPRASAGAFLGAQDNRAVTRQIDEDIADPAATRALTKSIQTGGSMPRSAQFSIEQPIFDGFKTKNATRAAETNVFGGRERLRLTEQRVLFNAVAAYMNVLRDTAALKLQENNVAVLTEQLRQTRERYNYGQITLTDIAQAEARLAAGQSLVGQARAALEASIGAYRQTIGVDPKKLAPGAAVDALLPGTREEVERIAQAEHPVILAALHDADAADLDIKVIESDFMPKFSIVGNVFTQTDMSGIYNRNIGASIGGRLNVPLYEGGFTSSQVREAKEVAGQRKFDVDVARADVIALVRGNWGALQAAKTQIAAAQTQIAAAERALYGVREEAKAGQRTTLDILNAQAELLNARIGLIYAQRERVVASYAVLAAMGRLTTRTLHLGDARYDPSIHYDQIRGLWGGTDTPDAGR</sequence>
<evidence type="ECO:0000256" key="5">
    <source>
        <dbReference type="ARBA" id="ARBA00022692"/>
    </source>
</evidence>
<keyword evidence="9" id="KW-0732">Signal</keyword>
<dbReference type="InterPro" id="IPR003423">
    <property type="entry name" value="OMP_efflux"/>
</dbReference>
<gene>
    <name evidence="10" type="ORF">F7D14_05505</name>
</gene>
<keyword evidence="7" id="KW-0998">Cell outer membrane</keyword>
<proteinExistence type="inferred from homology"/>
<evidence type="ECO:0000256" key="1">
    <source>
        <dbReference type="ARBA" id="ARBA00004442"/>
    </source>
</evidence>
<dbReference type="Gene3D" id="1.20.1600.10">
    <property type="entry name" value="Outer membrane efflux proteins (OEP)"/>
    <property type="match status" value="1"/>
</dbReference>
<evidence type="ECO:0000256" key="4">
    <source>
        <dbReference type="ARBA" id="ARBA00022452"/>
    </source>
</evidence>
<dbReference type="EMBL" id="CP044331">
    <property type="protein sequence ID" value="QGM96983.1"/>
    <property type="molecule type" value="Genomic_DNA"/>
</dbReference>
<keyword evidence="8" id="KW-0175">Coiled coil</keyword>
<dbReference type="NCBIfam" id="TIGR01844">
    <property type="entry name" value="type_I_sec_TolC"/>
    <property type="match status" value="1"/>
</dbReference>
<keyword evidence="11" id="KW-1185">Reference proteome</keyword>
<evidence type="ECO:0000313" key="11">
    <source>
        <dbReference type="Proteomes" id="UP000422569"/>
    </source>
</evidence>
<feature type="chain" id="PRO_5025580749" evidence="9">
    <location>
        <begin position="22"/>
        <end position="470"/>
    </location>
</feature>
<dbReference type="SUPFAM" id="SSF56954">
    <property type="entry name" value="Outer membrane efflux proteins (OEP)"/>
    <property type="match status" value="1"/>
</dbReference>
<evidence type="ECO:0000256" key="9">
    <source>
        <dbReference type="SAM" id="SignalP"/>
    </source>
</evidence>
<keyword evidence="4" id="KW-1134">Transmembrane beta strand</keyword>
<evidence type="ECO:0000256" key="7">
    <source>
        <dbReference type="ARBA" id="ARBA00023237"/>
    </source>
</evidence>
<evidence type="ECO:0000313" key="10">
    <source>
        <dbReference type="EMBL" id="QGM96983.1"/>
    </source>
</evidence>
<dbReference type="Pfam" id="PF02321">
    <property type="entry name" value="OEP"/>
    <property type="match status" value="2"/>
</dbReference>
<evidence type="ECO:0000256" key="6">
    <source>
        <dbReference type="ARBA" id="ARBA00023136"/>
    </source>
</evidence>